<keyword evidence="2" id="KW-1185">Reference proteome</keyword>
<gene>
    <name evidence="1" type="ORF">PHYSODRAFT_263361</name>
</gene>
<dbReference type="EMBL" id="JH159152">
    <property type="protein sequence ID" value="EGZ23318.1"/>
    <property type="molecule type" value="Genomic_DNA"/>
</dbReference>
<dbReference type="Pfam" id="PF14223">
    <property type="entry name" value="Retrotran_gag_2"/>
    <property type="match status" value="1"/>
</dbReference>
<proteinExistence type="predicted"/>
<dbReference type="InParanoid" id="G4YZ37"/>
<protein>
    <submittedName>
        <fullName evidence="1">Uncharacterized protein</fullName>
    </submittedName>
</protein>
<evidence type="ECO:0000313" key="1">
    <source>
        <dbReference type="EMBL" id="EGZ23318.1"/>
    </source>
</evidence>
<organism evidence="1 2">
    <name type="scientific">Phytophthora sojae (strain P6497)</name>
    <name type="common">Soybean stem and root rot agent</name>
    <name type="synonym">Phytophthora megasperma f. sp. glycines</name>
    <dbReference type="NCBI Taxonomy" id="1094619"/>
    <lineage>
        <taxon>Eukaryota</taxon>
        <taxon>Sar</taxon>
        <taxon>Stramenopiles</taxon>
        <taxon>Oomycota</taxon>
        <taxon>Peronosporomycetes</taxon>
        <taxon>Peronosporales</taxon>
        <taxon>Peronosporaceae</taxon>
        <taxon>Phytophthora</taxon>
    </lineage>
</organism>
<accession>G4YZ37</accession>
<evidence type="ECO:0000313" key="2">
    <source>
        <dbReference type="Proteomes" id="UP000002640"/>
    </source>
</evidence>
<dbReference type="GeneID" id="20639489"/>
<dbReference type="Proteomes" id="UP000002640">
    <property type="component" value="Unassembled WGS sequence"/>
</dbReference>
<sequence length="199" mass="22937">MSLGPGLVGSEPKPADLLLHRKRSRIADQLKFPSEGVPKNWKGKDWQAYKFAMQMVFREAELMEIVDGTITKVTLSDAESEEKFDKKQTKIMRLIGMSVPSEILHQIRDKMTGTEMWEALCDLFENKVNKTVKAHTIRRLRDELWTVKFSPGGNMNLHLSKMFNIRTELQTLQYAVDDIDMVEMMLESLLAQAEFESLK</sequence>
<name>G4YZ37_PHYSP</name>
<dbReference type="RefSeq" id="XP_009518606.1">
    <property type="nucleotide sequence ID" value="XM_009520311.1"/>
</dbReference>
<dbReference type="KEGG" id="psoj:PHYSODRAFT_263361"/>
<dbReference type="AlphaFoldDB" id="G4YZ37"/>
<reference evidence="1 2" key="1">
    <citation type="journal article" date="2006" name="Science">
        <title>Phytophthora genome sequences uncover evolutionary origins and mechanisms of pathogenesis.</title>
        <authorList>
            <person name="Tyler B.M."/>
            <person name="Tripathy S."/>
            <person name="Zhang X."/>
            <person name="Dehal P."/>
            <person name="Jiang R.H."/>
            <person name="Aerts A."/>
            <person name="Arredondo F.D."/>
            <person name="Baxter L."/>
            <person name="Bensasson D."/>
            <person name="Beynon J.L."/>
            <person name="Chapman J."/>
            <person name="Damasceno C.M."/>
            <person name="Dorrance A.E."/>
            <person name="Dou D."/>
            <person name="Dickerman A.W."/>
            <person name="Dubchak I.L."/>
            <person name="Garbelotto M."/>
            <person name="Gijzen M."/>
            <person name="Gordon S.G."/>
            <person name="Govers F."/>
            <person name="Grunwald N.J."/>
            <person name="Huang W."/>
            <person name="Ivors K.L."/>
            <person name="Jones R.W."/>
            <person name="Kamoun S."/>
            <person name="Krampis K."/>
            <person name="Lamour K.H."/>
            <person name="Lee M.K."/>
            <person name="McDonald W.H."/>
            <person name="Medina M."/>
            <person name="Meijer H.J."/>
            <person name="Nordberg E.K."/>
            <person name="Maclean D.J."/>
            <person name="Ospina-Giraldo M.D."/>
            <person name="Morris P.F."/>
            <person name="Phuntumart V."/>
            <person name="Putnam N.H."/>
            <person name="Rash S."/>
            <person name="Rose J.K."/>
            <person name="Sakihama Y."/>
            <person name="Salamov A.A."/>
            <person name="Savidor A."/>
            <person name="Scheuring C.F."/>
            <person name="Smith B.M."/>
            <person name="Sobral B.W."/>
            <person name="Terry A."/>
            <person name="Torto-Alalibo T.A."/>
            <person name="Win J."/>
            <person name="Xu Z."/>
            <person name="Zhang H."/>
            <person name="Grigoriev I.V."/>
            <person name="Rokhsar D.S."/>
            <person name="Boore J.L."/>
        </authorList>
    </citation>
    <scope>NUCLEOTIDE SEQUENCE [LARGE SCALE GENOMIC DNA]</scope>
    <source>
        <strain evidence="1 2">P6497</strain>
    </source>
</reference>